<sequence length="246" mass="27503">MKADPEAQRRLLDLQAIDTTLAQLAHKRRTLPEHAELDELARQLSALTDERARAQVAVDDIDRDIARLEKDIDQVRARKDKDQARLDTGRGPARELEALQHEMASLKRRQTELEDAELEFMEQRETAQATLDEIEARQATAREKREAAEARRDQALADIAKEEEFKSTSRQPLASDLPADLIALYDKVREASGGLGAALLKAGRCGGCRLELSGSERARIKAAPADEVVRCDECRRIMVRTAESGL</sequence>
<gene>
    <name evidence="4" type="ORF">Pa4123_83010</name>
</gene>
<name>A0ABQ5R8W7_9ACTN</name>
<evidence type="ECO:0000256" key="1">
    <source>
        <dbReference type="SAM" id="Coils"/>
    </source>
</evidence>
<evidence type="ECO:0000259" key="2">
    <source>
        <dbReference type="Pfam" id="PF02591"/>
    </source>
</evidence>
<feature type="domain" description="C4-type zinc ribbon" evidence="2">
    <location>
        <begin position="204"/>
        <end position="238"/>
    </location>
</feature>
<evidence type="ECO:0000259" key="3">
    <source>
        <dbReference type="Pfam" id="PF24481"/>
    </source>
</evidence>
<dbReference type="Gene3D" id="1.10.287.1490">
    <property type="match status" value="1"/>
</dbReference>
<dbReference type="Proteomes" id="UP001144280">
    <property type="component" value="Unassembled WGS sequence"/>
</dbReference>
<reference evidence="4" key="1">
    <citation type="submission" date="2022-12" db="EMBL/GenBank/DDBJ databases">
        <title>New Phytohabitans aurantiacus sp. RD004123 nov., an actinomycete isolated from soil.</title>
        <authorList>
            <person name="Triningsih D.W."/>
            <person name="Harunari E."/>
            <person name="Igarashi Y."/>
        </authorList>
    </citation>
    <scope>NUCLEOTIDE SEQUENCE</scope>
    <source>
        <strain evidence="4">RD004123</strain>
    </source>
</reference>
<dbReference type="PANTHER" id="PTHR39082">
    <property type="entry name" value="PHOSPHOLIPASE C-BETA-2-RELATED"/>
    <property type="match status" value="1"/>
</dbReference>
<dbReference type="Pfam" id="PF24481">
    <property type="entry name" value="CT398_CC"/>
    <property type="match status" value="1"/>
</dbReference>
<organism evidence="4 5">
    <name type="scientific">Phytohabitans aurantiacus</name>
    <dbReference type="NCBI Taxonomy" id="3016789"/>
    <lineage>
        <taxon>Bacteria</taxon>
        <taxon>Bacillati</taxon>
        <taxon>Actinomycetota</taxon>
        <taxon>Actinomycetes</taxon>
        <taxon>Micromonosporales</taxon>
        <taxon>Micromonosporaceae</taxon>
    </lineage>
</organism>
<dbReference type="InterPro" id="IPR056003">
    <property type="entry name" value="CT398_CC_hairpin"/>
</dbReference>
<protein>
    <recommendedName>
        <fullName evidence="6">C4-type zinc ribbon domain-containing protein</fullName>
    </recommendedName>
</protein>
<evidence type="ECO:0000313" key="4">
    <source>
        <dbReference type="EMBL" id="GLI03023.1"/>
    </source>
</evidence>
<evidence type="ECO:0000313" key="5">
    <source>
        <dbReference type="Proteomes" id="UP001144280"/>
    </source>
</evidence>
<dbReference type="InterPro" id="IPR052376">
    <property type="entry name" value="Oxidative_Scav/Glycosyltrans"/>
</dbReference>
<evidence type="ECO:0008006" key="6">
    <source>
        <dbReference type="Google" id="ProtNLM"/>
    </source>
</evidence>
<feature type="domain" description="CT398-like coiled coil hairpin" evidence="3">
    <location>
        <begin position="14"/>
        <end position="193"/>
    </location>
</feature>
<dbReference type="RefSeq" id="WP_281904900.1">
    <property type="nucleotide sequence ID" value="NZ_BSDI01000075.1"/>
</dbReference>
<keyword evidence="1" id="KW-0175">Coiled coil</keyword>
<dbReference type="InterPro" id="IPR003743">
    <property type="entry name" value="Zf-RING_7"/>
</dbReference>
<accession>A0ABQ5R8W7</accession>
<proteinExistence type="predicted"/>
<feature type="coiled-coil region" evidence="1">
    <location>
        <begin position="37"/>
        <end position="158"/>
    </location>
</feature>
<dbReference type="PANTHER" id="PTHR39082:SF1">
    <property type="entry name" value="SCAVENGER RECEPTOR CLASS A MEMBER 3"/>
    <property type="match status" value="1"/>
</dbReference>
<keyword evidence="5" id="KW-1185">Reference proteome</keyword>
<dbReference type="Pfam" id="PF02591">
    <property type="entry name" value="Zn_ribbon_9"/>
    <property type="match status" value="1"/>
</dbReference>
<dbReference type="EMBL" id="BSDI01000075">
    <property type="protein sequence ID" value="GLI03023.1"/>
    <property type="molecule type" value="Genomic_DNA"/>
</dbReference>
<comment type="caution">
    <text evidence="4">The sequence shown here is derived from an EMBL/GenBank/DDBJ whole genome shotgun (WGS) entry which is preliminary data.</text>
</comment>